<sequence length="649" mass="69777">MSSPKPSKVLRVAVIVDGESCEVLHQSEPGDVVIGRASGSSLSMGPSLELETGVAAEGRPGEQTLPWALIVIGLLMVVLAGGFFAYEVSQHVTENAVLAGPTDASPEASEAKNDPSSTIALLVALLGVVPLMTGVTMLRGRRRRRRQQLTVYDGWTQPRDYRKRAPIWLGLGLVLTLGGGGLFAYEVGQHDPGASITEVKRGDMEAFKNAEDQGTGGIGLAIGLLGLVPLVIGFMGLQEAPVKPRRRKPKGGHAPREHKLFEWVEREGAYYIDLPPETRGKLALGKNRASVDQLRKRYGQGDRLRIKLGPKVKGKLLIGQTKIIFQTAKPARAAARRPFPVEYVDPLTHLRPSSLDASSFGAVAGVAVLLGVWFAYFADRTPPPPAERFVREMGMPASFYEEEEEEEPEETEEKDALEQKDEKEEKEEKEDEPEEDKLDKPENVSEKAFQEARGVGVARVLGTYGGPGEGSVLDVIENTENNLGEMFALGMSSTEEYRGGEIGDFVAGGGGIESTGTMAKNAGLETGTGPAEVGATKKKERKVKAKSSTGDVVGDVDKKSVSATIRRRMPGLEACYEKALRSNSSLSGKMTYTITINPSGRVSDVDIEVDTVGDASVRSCTTAKIKGWRFLSEGAEDSSEVTFSVAFTG</sequence>
<feature type="compositionally biased region" description="Basic and acidic residues" evidence="1">
    <location>
        <begin position="437"/>
        <end position="450"/>
    </location>
</feature>
<dbReference type="InterPro" id="IPR049806">
    <property type="entry name" value="MasK-like_C"/>
</dbReference>
<keyword evidence="2" id="KW-1133">Transmembrane helix</keyword>
<feature type="transmembrane region" description="Helical" evidence="2">
    <location>
        <begin position="167"/>
        <end position="185"/>
    </location>
</feature>
<dbReference type="EMBL" id="PVNK01000244">
    <property type="protein sequence ID" value="PRP91325.1"/>
    <property type="molecule type" value="Genomic_DNA"/>
</dbReference>
<keyword evidence="2" id="KW-0472">Membrane</keyword>
<evidence type="ECO:0000313" key="3">
    <source>
        <dbReference type="EMBL" id="PRP91325.1"/>
    </source>
</evidence>
<feature type="compositionally biased region" description="Acidic residues" evidence="1">
    <location>
        <begin position="424"/>
        <end position="436"/>
    </location>
</feature>
<accession>A0A2S9XEN6</accession>
<feature type="transmembrane region" description="Helical" evidence="2">
    <location>
        <begin position="119"/>
        <end position="138"/>
    </location>
</feature>
<organism evidence="3 4">
    <name type="scientific">Enhygromyxa salina</name>
    <dbReference type="NCBI Taxonomy" id="215803"/>
    <lineage>
        <taxon>Bacteria</taxon>
        <taxon>Pseudomonadati</taxon>
        <taxon>Myxococcota</taxon>
        <taxon>Polyangia</taxon>
        <taxon>Nannocystales</taxon>
        <taxon>Nannocystaceae</taxon>
        <taxon>Enhygromyxa</taxon>
    </lineage>
</organism>
<feature type="transmembrane region" description="Helical" evidence="2">
    <location>
        <begin position="360"/>
        <end position="378"/>
    </location>
</feature>
<reference evidence="3 4" key="1">
    <citation type="submission" date="2018-03" db="EMBL/GenBank/DDBJ databases">
        <title>Draft Genome Sequences of the Obligatory Marine Myxobacteria Enhygromyxa salina SWB005.</title>
        <authorList>
            <person name="Poehlein A."/>
            <person name="Moghaddam J.A."/>
            <person name="Harms H."/>
            <person name="Alanjari M."/>
            <person name="Koenig G.M."/>
            <person name="Daniel R."/>
            <person name="Schaeberle T.F."/>
        </authorList>
    </citation>
    <scope>NUCLEOTIDE SEQUENCE [LARGE SCALE GENOMIC DNA]</scope>
    <source>
        <strain evidence="3 4">SWB005</strain>
    </source>
</reference>
<name>A0A2S9XEN6_9BACT</name>
<gene>
    <name evidence="3" type="ORF">ENSA5_55910</name>
</gene>
<feature type="compositionally biased region" description="Basic and acidic residues" evidence="1">
    <location>
        <begin position="414"/>
        <end position="423"/>
    </location>
</feature>
<feature type="region of interest" description="Disordered" evidence="1">
    <location>
        <begin position="400"/>
        <end position="451"/>
    </location>
</feature>
<keyword evidence="2" id="KW-0812">Transmembrane</keyword>
<comment type="caution">
    <text evidence="3">The sequence shown here is derived from an EMBL/GenBank/DDBJ whole genome shotgun (WGS) entry which is preliminary data.</text>
</comment>
<proteinExistence type="predicted"/>
<feature type="compositionally biased region" description="Basic residues" evidence="1">
    <location>
        <begin position="536"/>
        <end position="545"/>
    </location>
</feature>
<evidence type="ECO:0000313" key="4">
    <source>
        <dbReference type="Proteomes" id="UP000237968"/>
    </source>
</evidence>
<feature type="transmembrane region" description="Helical" evidence="2">
    <location>
        <begin position="217"/>
        <end position="237"/>
    </location>
</feature>
<evidence type="ECO:0008006" key="5">
    <source>
        <dbReference type="Google" id="ProtNLM"/>
    </source>
</evidence>
<feature type="compositionally biased region" description="Acidic residues" evidence="1">
    <location>
        <begin position="400"/>
        <end position="413"/>
    </location>
</feature>
<protein>
    <recommendedName>
        <fullName evidence="5">Gram-negative bacterial tonB protein</fullName>
    </recommendedName>
</protein>
<evidence type="ECO:0000256" key="2">
    <source>
        <dbReference type="SAM" id="Phobius"/>
    </source>
</evidence>
<dbReference type="Proteomes" id="UP000237968">
    <property type="component" value="Unassembled WGS sequence"/>
</dbReference>
<dbReference type="NCBIfam" id="NF033768">
    <property type="entry name" value="myxo_SS_tail"/>
    <property type="match status" value="1"/>
</dbReference>
<dbReference type="AlphaFoldDB" id="A0A2S9XEN6"/>
<feature type="transmembrane region" description="Helical" evidence="2">
    <location>
        <begin position="67"/>
        <end position="86"/>
    </location>
</feature>
<feature type="region of interest" description="Disordered" evidence="1">
    <location>
        <begin position="520"/>
        <end position="551"/>
    </location>
</feature>
<keyword evidence="4" id="KW-1185">Reference proteome</keyword>
<evidence type="ECO:0000256" key="1">
    <source>
        <dbReference type="SAM" id="MobiDB-lite"/>
    </source>
</evidence>